<dbReference type="InterPro" id="IPR027417">
    <property type="entry name" value="P-loop_NTPase"/>
</dbReference>
<dbReference type="OrthoDB" id="9802035at2"/>
<dbReference type="HOGENOM" id="CLU_025855_0_0_9"/>
<dbReference type="CDD" id="cd09912">
    <property type="entry name" value="DLP_2"/>
    <property type="match status" value="1"/>
</dbReference>
<proteinExistence type="predicted"/>
<dbReference type="Proteomes" id="UP000014923">
    <property type="component" value="Unassembled WGS sequence"/>
</dbReference>
<accession>R7RTQ8</accession>
<protein>
    <recommendedName>
        <fullName evidence="2">Dynamin N-terminal domain-containing protein</fullName>
    </recommendedName>
</protein>
<dbReference type="SUPFAM" id="SSF52540">
    <property type="entry name" value="P-loop containing nucleoside triphosphate hydrolases"/>
    <property type="match status" value="1"/>
</dbReference>
<dbReference type="Gene3D" id="3.40.50.300">
    <property type="entry name" value="P-loop containing nucleotide triphosphate hydrolases"/>
    <property type="match status" value="1"/>
</dbReference>
<organism evidence="3 4">
    <name type="scientific">Thermobrachium celere DSM 8682</name>
    <dbReference type="NCBI Taxonomy" id="941824"/>
    <lineage>
        <taxon>Bacteria</taxon>
        <taxon>Bacillati</taxon>
        <taxon>Bacillota</taxon>
        <taxon>Clostridia</taxon>
        <taxon>Eubacteriales</taxon>
        <taxon>Clostridiaceae</taxon>
        <taxon>Thermobrachium</taxon>
    </lineage>
</organism>
<keyword evidence="4" id="KW-1185">Reference proteome</keyword>
<dbReference type="InterPro" id="IPR051943">
    <property type="entry name" value="TRAFAC_Dynamin-like_GTPase"/>
</dbReference>
<keyword evidence="1" id="KW-0175">Coiled coil</keyword>
<dbReference type="EMBL" id="CAVN010000097">
    <property type="protein sequence ID" value="CDF58625.1"/>
    <property type="molecule type" value="Genomic_DNA"/>
</dbReference>
<dbReference type="AlphaFoldDB" id="R7RTQ8"/>
<dbReference type="eggNOG" id="COG0699">
    <property type="taxonomic scope" value="Bacteria"/>
</dbReference>
<evidence type="ECO:0000256" key="1">
    <source>
        <dbReference type="SAM" id="Coils"/>
    </source>
</evidence>
<dbReference type="InterPro" id="IPR045063">
    <property type="entry name" value="Dynamin_N"/>
</dbReference>
<evidence type="ECO:0000259" key="2">
    <source>
        <dbReference type="Pfam" id="PF00350"/>
    </source>
</evidence>
<evidence type="ECO:0000313" key="4">
    <source>
        <dbReference type="Proteomes" id="UP000014923"/>
    </source>
</evidence>
<dbReference type="PANTHER" id="PTHR43681:SF1">
    <property type="entry name" value="SARCALUMENIN"/>
    <property type="match status" value="1"/>
</dbReference>
<sequence length="589" mass="69030">MIEVRLGASRFKRYYKCKSLKKYHYVEWGDLMDDVILNILEKAEKLLDTSNMCNDFAEKIQQLKGKIKNKHIVISVVGQFKRGKTSFINTILGKDILPVGIIPITSVVTKLRYGLPQAKVVFKNGEEKEVAFDSLHKYISEQENPKNKKDVECVDIYYPCSILKDGIILVDTPGVGSIHKHNTEVTYSFLKDSDAVIFMLSVDSPINEIEKDFLYSVRKYASKFYFAVNKIDMISEKELEIYLKYCEKVLCETMNVESVVIFPISAKDSTGTEEILSCIKTDIQTSIDDILIESVKIKTKDILNNALSRIDLYISASKIPLDDLESKVNELTEKLKDLDKINDEVFYRIKMCSDSLVQNIENILIEESKKIIKETELIFKNIYEQNINEKPKKLEKEFKKIVETHLYDSLEKMNNEGLSSLELNYKEMIDIFNSNIDVIKAFISEKLYEIFNVKYNYEKTEYLLSEKEDFYVDINHEPITFFINMNNFIYFMPKRYANKSIYKNYLDKMKDIVERNKNNMLYNYKYKINESLRTFNYTFNDELEMLKSEVKNILNKVISIKENKREEIIEELKLLSNVYEELNNMLTSL</sequence>
<dbReference type="Pfam" id="PF00350">
    <property type="entry name" value="Dynamin_N"/>
    <property type="match status" value="1"/>
</dbReference>
<dbReference type="PANTHER" id="PTHR43681">
    <property type="entry name" value="TRANSMEMBRANE GTPASE FZO"/>
    <property type="match status" value="1"/>
</dbReference>
<feature type="domain" description="Dynamin N-terminal" evidence="2">
    <location>
        <begin position="74"/>
        <end position="230"/>
    </location>
</feature>
<reference evidence="3" key="1">
    <citation type="submission" date="2013-03" db="EMBL/GenBank/DDBJ databases">
        <title>Draft genome sequence of the hydrogen-ethanol-producing anaerobic alkalithermophilic Caloramator celere.</title>
        <authorList>
            <person name="Ciranna A."/>
            <person name="Larjo A."/>
            <person name="Kivisto A."/>
            <person name="Santala V."/>
            <person name="Roos C."/>
            <person name="Karp M."/>
        </authorList>
    </citation>
    <scope>NUCLEOTIDE SEQUENCE [LARGE SCALE GENOMIC DNA]</scope>
    <source>
        <strain evidence="3">DSM 8682</strain>
    </source>
</reference>
<name>R7RTQ8_9CLOT</name>
<gene>
    <name evidence="3" type="ORF">TCEL_00671</name>
</gene>
<feature type="coiled-coil region" evidence="1">
    <location>
        <begin position="543"/>
        <end position="585"/>
    </location>
</feature>
<dbReference type="RefSeq" id="WP_018662895.1">
    <property type="nucleotide sequence ID" value="NZ_HF952018.1"/>
</dbReference>
<evidence type="ECO:0000313" key="3">
    <source>
        <dbReference type="EMBL" id="CDF58625.1"/>
    </source>
</evidence>
<comment type="caution">
    <text evidence="3">The sequence shown here is derived from an EMBL/GenBank/DDBJ whole genome shotgun (WGS) entry which is preliminary data.</text>
</comment>